<evidence type="ECO:0000313" key="2">
    <source>
        <dbReference type="EMBL" id="MBA4706819.1"/>
    </source>
</evidence>
<evidence type="ECO:0000313" key="3">
    <source>
        <dbReference type="Proteomes" id="UP000545606"/>
    </source>
</evidence>
<dbReference type="Gene3D" id="3.40.50.150">
    <property type="entry name" value="Vaccinia Virus protein VP39"/>
    <property type="match status" value="1"/>
</dbReference>
<dbReference type="GO" id="GO:0032259">
    <property type="term" value="P:methylation"/>
    <property type="evidence" value="ECO:0007669"/>
    <property type="project" value="UniProtKB-KW"/>
</dbReference>
<dbReference type="RefSeq" id="WP_181834193.1">
    <property type="nucleotide sequence ID" value="NZ_JACERN010000001.1"/>
</dbReference>
<dbReference type="SUPFAM" id="SSF53335">
    <property type="entry name" value="S-adenosyl-L-methionine-dependent methyltransferases"/>
    <property type="match status" value="1"/>
</dbReference>
<dbReference type="InterPro" id="IPR006342">
    <property type="entry name" value="FkbM_mtfrase"/>
</dbReference>
<dbReference type="GO" id="GO:0008168">
    <property type="term" value="F:methyltransferase activity"/>
    <property type="evidence" value="ECO:0007669"/>
    <property type="project" value="UniProtKB-KW"/>
</dbReference>
<name>A0A838Y2G4_9NEIS</name>
<keyword evidence="2" id="KW-0808">Transferase</keyword>
<proteinExistence type="predicted"/>
<gene>
    <name evidence="2" type="ORF">H2Z84_00265</name>
</gene>
<feature type="domain" description="Methyltransferase FkbM" evidence="1">
    <location>
        <begin position="215"/>
        <end position="351"/>
    </location>
</feature>
<dbReference type="Pfam" id="PF05050">
    <property type="entry name" value="Methyltransf_21"/>
    <property type="match status" value="1"/>
</dbReference>
<dbReference type="NCBIfam" id="TIGR01444">
    <property type="entry name" value="fkbM_fam"/>
    <property type="match status" value="1"/>
</dbReference>
<keyword evidence="2" id="KW-0489">Methyltransferase</keyword>
<dbReference type="Proteomes" id="UP000545606">
    <property type="component" value="Unassembled WGS sequence"/>
</dbReference>
<keyword evidence="3" id="KW-1185">Reference proteome</keyword>
<dbReference type="AlphaFoldDB" id="A0A838Y2G4"/>
<evidence type="ECO:0000259" key="1">
    <source>
        <dbReference type="Pfam" id="PF05050"/>
    </source>
</evidence>
<sequence length="387" mass="43761">MYQRELSGVDDLVHAQELLREICRGVVPAAPRKVDKPLWLYGAGNLGRMAYAYLQWLGIPVAGVVDRQAEHWRGQDDWQGIALYTPDELSDTDQQQGLLAVTISTLSFSVLQQQLLAAGWNDVVPFYDVAEAYRDRHPLSNGWFADRLSPQEIQGMQQALARWDDAHSRAHYLQFLAWRCLREDWVDASYPVQPEQRYFIPELRACWQPRECWLDVGAHHGEVSLRIQSERQGADDRFILIEADPANAQVIRQQCPSFELLPLCVGDSNRAQPFLGGQGYASQVTALASEQLQQVTLDSLHLPASIIKMHLEGHELAALRGAQQTLIQQRPVLMITAYHNRQGMAELPAWLAAHLPDYRLLFRLHGWCGTAALIYCIPAERYAAACC</sequence>
<accession>A0A838Y2G4</accession>
<protein>
    <submittedName>
        <fullName evidence="2">FkbM family methyltransferase</fullName>
    </submittedName>
</protein>
<reference evidence="2 3" key="1">
    <citation type="submission" date="2020-07" db="EMBL/GenBank/DDBJ databases">
        <title>Draft genome sequence of violacein-producing bacteria and related species.</title>
        <authorList>
            <person name="Wilson H.S."/>
            <person name="De Leon M.E."/>
        </authorList>
    </citation>
    <scope>NUCLEOTIDE SEQUENCE [LARGE SCALE GENOMIC DNA]</scope>
    <source>
        <strain evidence="2 3">HSC-21Su07</strain>
    </source>
</reference>
<comment type="caution">
    <text evidence="2">The sequence shown here is derived from an EMBL/GenBank/DDBJ whole genome shotgun (WGS) entry which is preliminary data.</text>
</comment>
<organism evidence="2 3">
    <name type="scientific">Aquitalea aquatica</name>
    <dbReference type="NCBI Taxonomy" id="3044273"/>
    <lineage>
        <taxon>Bacteria</taxon>
        <taxon>Pseudomonadati</taxon>
        <taxon>Pseudomonadota</taxon>
        <taxon>Betaproteobacteria</taxon>
        <taxon>Neisseriales</taxon>
        <taxon>Chromobacteriaceae</taxon>
        <taxon>Aquitalea</taxon>
    </lineage>
</organism>
<dbReference type="InterPro" id="IPR029063">
    <property type="entry name" value="SAM-dependent_MTases_sf"/>
</dbReference>
<dbReference type="EMBL" id="JACERN010000001">
    <property type="protein sequence ID" value="MBA4706819.1"/>
    <property type="molecule type" value="Genomic_DNA"/>
</dbReference>